<dbReference type="InterPro" id="IPR029045">
    <property type="entry name" value="ClpP/crotonase-like_dom_sf"/>
</dbReference>
<dbReference type="GO" id="GO:0004252">
    <property type="term" value="F:serine-type endopeptidase activity"/>
    <property type="evidence" value="ECO:0007669"/>
    <property type="project" value="InterPro"/>
</dbReference>
<protein>
    <recommendedName>
        <fullName evidence="2">ATP-dependent Clp protease proteolytic subunit</fullName>
    </recommendedName>
</protein>
<dbReference type="GO" id="GO:0004176">
    <property type="term" value="F:ATP-dependent peptidase activity"/>
    <property type="evidence" value="ECO:0007669"/>
    <property type="project" value="InterPro"/>
</dbReference>
<dbReference type="GO" id="GO:0009532">
    <property type="term" value="C:plastid stroma"/>
    <property type="evidence" value="ECO:0007669"/>
    <property type="project" value="UniProtKB-ARBA"/>
</dbReference>
<accession>A0A816NXM1</accession>
<dbReference type="InterPro" id="IPR001907">
    <property type="entry name" value="ClpP"/>
</dbReference>
<dbReference type="AlphaFoldDB" id="A0A816NXM1"/>
<dbReference type="Gene3D" id="3.90.226.10">
    <property type="entry name" value="2-enoyl-CoA Hydratase, Chain A, domain 1"/>
    <property type="match status" value="1"/>
</dbReference>
<gene>
    <name evidence="3" type="ORF">DARMORV10_A09P21770.1</name>
</gene>
<dbReference type="GO" id="GO:0006508">
    <property type="term" value="P:proteolysis"/>
    <property type="evidence" value="ECO:0007669"/>
    <property type="project" value="InterPro"/>
</dbReference>
<organism evidence="3">
    <name type="scientific">Brassica napus</name>
    <name type="common">Rape</name>
    <dbReference type="NCBI Taxonomy" id="3708"/>
    <lineage>
        <taxon>Eukaryota</taxon>
        <taxon>Viridiplantae</taxon>
        <taxon>Streptophyta</taxon>
        <taxon>Embryophyta</taxon>
        <taxon>Tracheophyta</taxon>
        <taxon>Spermatophyta</taxon>
        <taxon>Magnoliopsida</taxon>
        <taxon>eudicotyledons</taxon>
        <taxon>Gunneridae</taxon>
        <taxon>Pentapetalae</taxon>
        <taxon>rosids</taxon>
        <taxon>malvids</taxon>
        <taxon>Brassicales</taxon>
        <taxon>Brassicaceae</taxon>
        <taxon>Brassiceae</taxon>
        <taxon>Brassica</taxon>
    </lineage>
</organism>
<dbReference type="PANTHER" id="PTHR10381">
    <property type="entry name" value="ATP-DEPENDENT CLP PROTEASE PROTEOLYTIC SUBUNIT"/>
    <property type="match status" value="1"/>
</dbReference>
<evidence type="ECO:0000256" key="1">
    <source>
        <dbReference type="ARBA" id="ARBA00007039"/>
    </source>
</evidence>
<evidence type="ECO:0000256" key="2">
    <source>
        <dbReference type="RuleBase" id="RU003567"/>
    </source>
</evidence>
<dbReference type="PANTHER" id="PTHR10381:SF60">
    <property type="entry name" value="ATP-DEPENDENT CLP PROTEASE PROTEOLYTIC SUBUNIT"/>
    <property type="match status" value="1"/>
</dbReference>
<proteinExistence type="inferred from homology"/>
<dbReference type="EMBL" id="HG994363">
    <property type="protein sequence ID" value="CAF2041580.1"/>
    <property type="molecule type" value="Genomic_DNA"/>
</dbReference>
<comment type="similarity">
    <text evidence="1 2">Belongs to the peptidase S14 family.</text>
</comment>
<dbReference type="SUPFAM" id="SSF52096">
    <property type="entry name" value="ClpP/crotonase"/>
    <property type="match status" value="1"/>
</dbReference>
<dbReference type="Proteomes" id="UP001295469">
    <property type="component" value="Chromosome A09"/>
</dbReference>
<name>A0A816NXM1_BRANA</name>
<dbReference type="InterPro" id="IPR023562">
    <property type="entry name" value="ClpP/TepA"/>
</dbReference>
<sequence length="170" mass="18452">MAIHNVVQLVQADVSTIALAIAVTTASTILAAGTKRKHFGIDLEIRVKEVMHNKSSATSIIAGCSRRSFDQVDRDRYTSPIEAIENGLIDGDSIIPLEPVPDKLTYLHVEEIIDPKATFSNEEGDVSEGGEFLEPLEEAKMFVENLAYDADSQALAMLFEKVGTVGASLF</sequence>
<dbReference type="Pfam" id="PF00574">
    <property type="entry name" value="CLP_protease"/>
    <property type="match status" value="2"/>
</dbReference>
<dbReference type="PRINTS" id="PR00127">
    <property type="entry name" value="CLPPROTEASEP"/>
</dbReference>
<evidence type="ECO:0000313" key="3">
    <source>
        <dbReference type="EMBL" id="CAF2041580.1"/>
    </source>
</evidence>
<reference evidence="3" key="1">
    <citation type="submission" date="2021-01" db="EMBL/GenBank/DDBJ databases">
        <authorList>
            <consortium name="Genoscope - CEA"/>
            <person name="William W."/>
        </authorList>
    </citation>
    <scope>NUCLEOTIDE SEQUENCE</scope>
</reference>